<proteinExistence type="predicted"/>
<protein>
    <submittedName>
        <fullName evidence="2">Uncharacterized protein</fullName>
    </submittedName>
</protein>
<feature type="region of interest" description="Disordered" evidence="1">
    <location>
        <begin position="83"/>
        <end position="106"/>
    </location>
</feature>
<evidence type="ECO:0000256" key="1">
    <source>
        <dbReference type="SAM" id="MobiDB-lite"/>
    </source>
</evidence>
<dbReference type="Proteomes" id="UP001283361">
    <property type="component" value="Unassembled WGS sequence"/>
</dbReference>
<name>A0AAE0YC14_9GAST</name>
<reference evidence="2" key="1">
    <citation type="journal article" date="2023" name="G3 (Bethesda)">
        <title>A reference genome for the long-term kleptoplast-retaining sea slug Elysia crispata morphotype clarki.</title>
        <authorList>
            <person name="Eastman K.E."/>
            <person name="Pendleton A.L."/>
            <person name="Shaikh M.A."/>
            <person name="Suttiyut T."/>
            <person name="Ogas R."/>
            <person name="Tomko P."/>
            <person name="Gavelis G."/>
            <person name="Widhalm J.R."/>
            <person name="Wisecaver J.H."/>
        </authorList>
    </citation>
    <scope>NUCLEOTIDE SEQUENCE</scope>
    <source>
        <strain evidence="2">ECLA1</strain>
    </source>
</reference>
<evidence type="ECO:0000313" key="2">
    <source>
        <dbReference type="EMBL" id="KAK3739241.1"/>
    </source>
</evidence>
<evidence type="ECO:0000313" key="3">
    <source>
        <dbReference type="Proteomes" id="UP001283361"/>
    </source>
</evidence>
<dbReference type="AlphaFoldDB" id="A0AAE0YC14"/>
<organism evidence="2 3">
    <name type="scientific">Elysia crispata</name>
    <name type="common">lettuce slug</name>
    <dbReference type="NCBI Taxonomy" id="231223"/>
    <lineage>
        <taxon>Eukaryota</taxon>
        <taxon>Metazoa</taxon>
        <taxon>Spiralia</taxon>
        <taxon>Lophotrochozoa</taxon>
        <taxon>Mollusca</taxon>
        <taxon>Gastropoda</taxon>
        <taxon>Heterobranchia</taxon>
        <taxon>Euthyneura</taxon>
        <taxon>Panpulmonata</taxon>
        <taxon>Sacoglossa</taxon>
        <taxon>Placobranchoidea</taxon>
        <taxon>Plakobranchidae</taxon>
        <taxon>Elysia</taxon>
    </lineage>
</organism>
<gene>
    <name evidence="2" type="ORF">RRG08_008102</name>
</gene>
<dbReference type="EMBL" id="JAWDGP010006542">
    <property type="protein sequence ID" value="KAK3739241.1"/>
    <property type="molecule type" value="Genomic_DNA"/>
</dbReference>
<accession>A0AAE0YC14</accession>
<comment type="caution">
    <text evidence="2">The sequence shown here is derived from an EMBL/GenBank/DDBJ whole genome shotgun (WGS) entry which is preliminary data.</text>
</comment>
<keyword evidence="3" id="KW-1185">Reference proteome</keyword>
<sequence>MSYHCTLYKGRQHLSLVGQQCGVKVASVSSRCPHAAVHDFRLCDAPRYVVITSICYHSSISVLYHTSIMPALVQGFYDAESSRRRVNHDPRSSLNRSDGVLYRSTH</sequence>